<dbReference type="GO" id="GO:0017168">
    <property type="term" value="F:5-oxoprolinase (ATP-hydrolyzing) activity"/>
    <property type="evidence" value="ECO:0007669"/>
    <property type="project" value="TreeGrafter"/>
</dbReference>
<dbReference type="Pfam" id="PF19278">
    <property type="entry name" value="Hydant_A_C"/>
    <property type="match status" value="1"/>
</dbReference>
<evidence type="ECO:0000259" key="2">
    <source>
        <dbReference type="Pfam" id="PF01968"/>
    </source>
</evidence>
<evidence type="ECO:0000259" key="4">
    <source>
        <dbReference type="Pfam" id="PF05378"/>
    </source>
</evidence>
<evidence type="ECO:0000256" key="1">
    <source>
        <dbReference type="ARBA" id="ARBA00010403"/>
    </source>
</evidence>
<organism evidence="6 7">
    <name type="scientific">Clonostachys byssicola</name>
    <dbReference type="NCBI Taxonomy" id="160290"/>
    <lineage>
        <taxon>Eukaryota</taxon>
        <taxon>Fungi</taxon>
        <taxon>Dikarya</taxon>
        <taxon>Ascomycota</taxon>
        <taxon>Pezizomycotina</taxon>
        <taxon>Sordariomycetes</taxon>
        <taxon>Hypocreomycetidae</taxon>
        <taxon>Hypocreales</taxon>
        <taxon>Bionectriaceae</taxon>
        <taxon>Clonostachys</taxon>
    </lineage>
</organism>
<dbReference type="InterPro" id="IPR002821">
    <property type="entry name" value="Hydantoinase_A"/>
</dbReference>
<dbReference type="InterPro" id="IPR049517">
    <property type="entry name" value="ACX-like_C"/>
</dbReference>
<comment type="similarity">
    <text evidence="1">Belongs to the oxoprolinase family.</text>
</comment>
<protein>
    <recommendedName>
        <fullName evidence="8">5-oxoprolinase</fullName>
    </recommendedName>
</protein>
<feature type="domain" description="Hydantoinase/oxoprolinase N-terminal" evidence="4">
    <location>
        <begin position="41"/>
        <end position="261"/>
    </location>
</feature>
<dbReference type="Pfam" id="PF01968">
    <property type="entry name" value="Hydantoinase_A"/>
    <property type="match status" value="1"/>
</dbReference>
<sequence>MSPMMDVGNEPEISRMNIKIAIGTYLHPLITILKYTDKVKDRGGTFTDCLCIVSRPGSEERNILVKILSQDPANYPDAPREGIRRILEEATGKSFPRNQNIDTSLFGSLSIRMGTTVATNALLERKGDRVALLITEGFSDALKIGLQSRPKIFDLHIRKPDVLYEKVVEVSERVTIESYQQSPSYDADIEAIEKAAPDDSDLVKGVNGQMIRILKRLDKNKVKRDLQNLYEEGFRSICVCLAHSYTFQDHELEIQKIASDIGFDQVTLSCLTLPMIKMISRGMSATADAYLTPVVKEYIKGFQAGFTDGLSASNTQCQFMQSDGGLVDINKFSGLRAVLSGPAGGVVGHARTSYHPEENQPIIGFDMGGTSTDVSRFDGSFEHTFENFTAGISIMAPQLDINTVAAGGGSILHWRHGLFAVGPDSAGAHPGPACYRKGGPLAISDANALTGRLLPKYFPKIFGKNENEPLDIEITRIKFAELAKQINEETKQNKTPEEVAMGFIEVANEAMAKPIRALTEARGFETSAHHLACFGGAGGQHACAIAASLSIKRVIIHRYSSILSAYGMALADTVHEVQRPASGTFTSAKSIQHTIDELKAEVSRELQNDGIAKNLIKHEVYLNLRYQGTDNSIMVLEPKDGDFLEEFNKQHYREYSFTFPEKNVLLEDIRVRGIGQSVDDTNESPYKEFQSLNTFDVSEKLIDSRSPVYFSQTGWADTPIYRLETLQPGGLIQGPAVIIDNTQTLIVEPFVKATILTRHVILDLPSTRSQQLSETTIDPISLSIFGHRFMSIAEQMGRTFQASYHTLNTLYKTSVSTNIKERLDFSCALFSPDGRLVANAPHVPVHLGSMEYAVRFQNENYKLDLRPGDVLCSNHPVAGGVHLPDITIMTPIWDQEGKNIIFWVASRGHHSDVGGISPGSMPSNSKFLYEEGAAAISYKVVRDGRFDEEGTRKFLYDEPSQYEGCSGSRNYKDNVSDIHAAIAANRKGASLIDGLVREFSLPIVHLYMNAISENAEKAVRAFLTKTAKSLHKPVLSFEDYLDDGSILKLEIRIHEETGTADFDFTGTSEETLNCLNAPKSITFSCIIYSLRCLIDVDIPLNQGCLVPINVIIPEGTVLNPSQYAAVCAGNSITSQRITDVILGAFGAIAASQGCVNVFGFGMGGKNAVGVDVPGFGYIETIAGGHGAGPGWNGTSGVHTNSSNTRCADPEVFELRLPVILRQWTLRPGSGGKGEFSGGDGCVRDVEFRIPLQVSMLSERRVVRPYGMAGGEPGAAGKNIYIRKEADGVVRRINIGGKMELNVTPGERVIINTPGGGGWGRPQKAFSNGHTVTIANGTTNGSTNGTTNGMPYGSHNGLISGSNGSGFELRGSVHNWTMAAEGV</sequence>
<evidence type="ECO:0000259" key="3">
    <source>
        <dbReference type="Pfam" id="PF02538"/>
    </source>
</evidence>
<dbReference type="EMBL" id="CABFNO020001292">
    <property type="protein sequence ID" value="CAG9976886.1"/>
    <property type="molecule type" value="Genomic_DNA"/>
</dbReference>
<evidence type="ECO:0000313" key="7">
    <source>
        <dbReference type="Proteomes" id="UP000754883"/>
    </source>
</evidence>
<comment type="caution">
    <text evidence="6">The sequence shown here is derived from an EMBL/GenBank/DDBJ whole genome shotgun (WGS) entry which is preliminary data.</text>
</comment>
<dbReference type="Proteomes" id="UP000754883">
    <property type="component" value="Unassembled WGS sequence"/>
</dbReference>
<dbReference type="InterPro" id="IPR008040">
    <property type="entry name" value="Hydant_A_N"/>
</dbReference>
<dbReference type="InterPro" id="IPR045079">
    <property type="entry name" value="Oxoprolinase-like"/>
</dbReference>
<gene>
    <name evidence="6" type="ORF">CBYS24578_00018484</name>
</gene>
<evidence type="ECO:0000313" key="6">
    <source>
        <dbReference type="EMBL" id="CAG9976886.1"/>
    </source>
</evidence>
<dbReference type="OrthoDB" id="3643at2759"/>
<keyword evidence="7" id="KW-1185">Reference proteome</keyword>
<dbReference type="PANTHER" id="PTHR11365:SF26">
    <property type="entry name" value="5-OXOPROLINASE"/>
    <property type="match status" value="1"/>
</dbReference>
<proteinExistence type="inferred from homology"/>
<feature type="domain" description="Hydantoinase A/oxoprolinase" evidence="2">
    <location>
        <begin position="281"/>
        <end position="576"/>
    </location>
</feature>
<evidence type="ECO:0000259" key="5">
    <source>
        <dbReference type="Pfam" id="PF19278"/>
    </source>
</evidence>
<dbReference type="InterPro" id="IPR003692">
    <property type="entry name" value="Hydantoinase_B"/>
</dbReference>
<evidence type="ECO:0008006" key="8">
    <source>
        <dbReference type="Google" id="ProtNLM"/>
    </source>
</evidence>
<dbReference type="Pfam" id="PF05378">
    <property type="entry name" value="Hydant_A_N"/>
    <property type="match status" value="1"/>
</dbReference>
<dbReference type="GO" id="GO:0006749">
    <property type="term" value="P:glutathione metabolic process"/>
    <property type="evidence" value="ECO:0007669"/>
    <property type="project" value="TreeGrafter"/>
</dbReference>
<feature type="domain" description="Hydantoinase B/oxoprolinase" evidence="3">
    <location>
        <begin position="778"/>
        <end position="1321"/>
    </location>
</feature>
<reference evidence="6 7" key="2">
    <citation type="submission" date="2021-10" db="EMBL/GenBank/DDBJ databases">
        <authorList>
            <person name="Piombo E."/>
        </authorList>
    </citation>
    <scope>NUCLEOTIDE SEQUENCE [LARGE SCALE GENOMIC DNA]</scope>
</reference>
<reference evidence="7" key="1">
    <citation type="submission" date="2019-06" db="EMBL/GenBank/DDBJ databases">
        <authorList>
            <person name="Broberg M."/>
        </authorList>
    </citation>
    <scope>NUCLEOTIDE SEQUENCE [LARGE SCALE GENOMIC DNA]</scope>
</reference>
<dbReference type="Pfam" id="PF02538">
    <property type="entry name" value="Hydantoinase_B"/>
    <property type="match status" value="1"/>
</dbReference>
<feature type="domain" description="Acetophenone carboxylase-like C-terminal" evidence="5">
    <location>
        <begin position="586"/>
        <end position="764"/>
    </location>
</feature>
<dbReference type="GO" id="GO:0005829">
    <property type="term" value="C:cytosol"/>
    <property type="evidence" value="ECO:0007669"/>
    <property type="project" value="TreeGrafter"/>
</dbReference>
<name>A0A9N9TZL6_9HYPO</name>
<accession>A0A9N9TZL6</accession>
<dbReference type="PANTHER" id="PTHR11365">
    <property type="entry name" value="5-OXOPROLINASE RELATED"/>
    <property type="match status" value="1"/>
</dbReference>